<evidence type="ECO:0000256" key="1">
    <source>
        <dbReference type="ARBA" id="ARBA00004496"/>
    </source>
</evidence>
<dbReference type="Pfam" id="PF13911">
    <property type="entry name" value="AhpC-TSA_2"/>
    <property type="match status" value="1"/>
</dbReference>
<proteinExistence type="predicted"/>
<dbReference type="GO" id="GO:0001516">
    <property type="term" value="P:prostaglandin biosynthetic process"/>
    <property type="evidence" value="ECO:0007669"/>
    <property type="project" value="TreeGrafter"/>
</dbReference>
<dbReference type="AlphaFoldDB" id="A0A7J7KGA4"/>
<dbReference type="Proteomes" id="UP000593567">
    <property type="component" value="Unassembled WGS sequence"/>
</dbReference>
<protein>
    <submittedName>
        <fullName evidence="4">Uncharacterized protein</fullName>
    </submittedName>
</protein>
<name>A0A7J7KGA4_BUGNE</name>
<dbReference type="PANTHER" id="PTHR28630:SF29">
    <property type="entry name" value="PROSTAMIDE_PROSTAGLANDIN F SYNTHASE"/>
    <property type="match status" value="1"/>
</dbReference>
<keyword evidence="5" id="KW-1185">Reference proteome</keyword>
<organism evidence="4 5">
    <name type="scientific">Bugula neritina</name>
    <name type="common">Brown bryozoan</name>
    <name type="synonym">Sertularia neritina</name>
    <dbReference type="NCBI Taxonomy" id="10212"/>
    <lineage>
        <taxon>Eukaryota</taxon>
        <taxon>Metazoa</taxon>
        <taxon>Spiralia</taxon>
        <taxon>Lophotrochozoa</taxon>
        <taxon>Bryozoa</taxon>
        <taxon>Gymnolaemata</taxon>
        <taxon>Cheilostomatida</taxon>
        <taxon>Flustrina</taxon>
        <taxon>Buguloidea</taxon>
        <taxon>Bugulidae</taxon>
        <taxon>Bugula</taxon>
    </lineage>
</organism>
<keyword evidence="3" id="KW-0560">Oxidoreductase</keyword>
<reference evidence="4" key="1">
    <citation type="submission" date="2020-06" db="EMBL/GenBank/DDBJ databases">
        <title>Draft genome of Bugula neritina, a colonial animal packing powerful symbionts and potential medicines.</title>
        <authorList>
            <person name="Rayko M."/>
        </authorList>
    </citation>
    <scope>NUCLEOTIDE SEQUENCE [LARGE SCALE GENOMIC DNA]</scope>
    <source>
        <strain evidence="4">Kwan_BN1</strain>
    </source>
</reference>
<evidence type="ECO:0000313" key="5">
    <source>
        <dbReference type="Proteomes" id="UP000593567"/>
    </source>
</evidence>
<keyword evidence="2" id="KW-0963">Cytoplasm</keyword>
<evidence type="ECO:0000313" key="4">
    <source>
        <dbReference type="EMBL" id="KAF6036516.1"/>
    </source>
</evidence>
<evidence type="ECO:0000256" key="3">
    <source>
        <dbReference type="ARBA" id="ARBA00023002"/>
    </source>
</evidence>
<sequence>MIGIGLEELGVEEFVQGKFFDGELYIDTKKQCYKDMQYNRLSLFAVLRQLFTKLARDRYSESKKLGGDLKGDGLQNGGTLVVEKGGKVLLNFVQTNVAEHVEPSDVLKALGISPPEQGRLLTRGLPVLLLPVLLLPVLPTKLPQMNNALYNH</sequence>
<dbReference type="EMBL" id="VXIV02000708">
    <property type="protein sequence ID" value="KAF6036516.1"/>
    <property type="molecule type" value="Genomic_DNA"/>
</dbReference>
<dbReference type="GO" id="GO:0047017">
    <property type="term" value="F:prostaglandin F synthase activity"/>
    <property type="evidence" value="ECO:0007669"/>
    <property type="project" value="TreeGrafter"/>
</dbReference>
<evidence type="ECO:0000256" key="2">
    <source>
        <dbReference type="ARBA" id="ARBA00022490"/>
    </source>
</evidence>
<comment type="subcellular location">
    <subcellularLocation>
        <location evidence="1">Cytoplasm</location>
    </subcellularLocation>
</comment>
<gene>
    <name evidence="4" type="ORF">EB796_005169</name>
</gene>
<dbReference type="InterPro" id="IPR032801">
    <property type="entry name" value="PXL2A/B/C"/>
</dbReference>
<dbReference type="PANTHER" id="PTHR28630">
    <property type="match status" value="1"/>
</dbReference>
<dbReference type="GO" id="GO:0005737">
    <property type="term" value="C:cytoplasm"/>
    <property type="evidence" value="ECO:0007669"/>
    <property type="project" value="UniProtKB-SubCell"/>
</dbReference>
<accession>A0A7J7KGA4</accession>
<dbReference type="OrthoDB" id="40334at2759"/>
<comment type="caution">
    <text evidence="4">The sequence shown here is derived from an EMBL/GenBank/DDBJ whole genome shotgun (WGS) entry which is preliminary data.</text>
</comment>